<dbReference type="InterPro" id="IPR027304">
    <property type="entry name" value="Trigger_fact/SurA_dom_sf"/>
</dbReference>
<dbReference type="EC" id="5.2.1.8" evidence="7"/>
<feature type="domain" description="PpiC" evidence="8">
    <location>
        <begin position="194"/>
        <end position="295"/>
    </location>
</feature>
<dbReference type="GO" id="GO:0042277">
    <property type="term" value="F:peptide binding"/>
    <property type="evidence" value="ECO:0007669"/>
    <property type="project" value="InterPro"/>
</dbReference>
<organism evidence="9 10">
    <name type="scientific">Thiohalocapsa marina</name>
    <dbReference type="NCBI Taxonomy" id="424902"/>
    <lineage>
        <taxon>Bacteria</taxon>
        <taxon>Pseudomonadati</taxon>
        <taxon>Pseudomonadota</taxon>
        <taxon>Gammaproteobacteria</taxon>
        <taxon>Chromatiales</taxon>
        <taxon>Chromatiaceae</taxon>
        <taxon>Thiohalocapsa</taxon>
    </lineage>
</organism>
<dbReference type="GO" id="GO:0030288">
    <property type="term" value="C:outer membrane-bounded periplasmic space"/>
    <property type="evidence" value="ECO:0007669"/>
    <property type="project" value="InterPro"/>
</dbReference>
<dbReference type="InterPro" id="IPR046357">
    <property type="entry name" value="PPIase_dom_sf"/>
</dbReference>
<dbReference type="GO" id="GO:0043165">
    <property type="term" value="P:Gram-negative-bacterium-type cell outer membrane assembly"/>
    <property type="evidence" value="ECO:0007669"/>
    <property type="project" value="InterPro"/>
</dbReference>
<comment type="subcellular location">
    <subcellularLocation>
        <location evidence="7">Periplasm</location>
    </subcellularLocation>
    <text evidence="7">Is capable of associating with the outer membrane.</text>
</comment>
<dbReference type="SUPFAM" id="SSF54534">
    <property type="entry name" value="FKBP-like"/>
    <property type="match status" value="2"/>
</dbReference>
<dbReference type="GO" id="GO:0051082">
    <property type="term" value="F:unfolded protein binding"/>
    <property type="evidence" value="ECO:0007669"/>
    <property type="project" value="UniProtKB-UniRule"/>
</dbReference>
<reference evidence="9 10" key="1">
    <citation type="submission" date="2019-09" db="EMBL/GenBank/DDBJ databases">
        <title>Whole-genome sequence of the purple sulfur bacterium Thiohalocapsa marina DSM 19078.</title>
        <authorList>
            <person name="Kyndt J.A."/>
            <person name="Meyer T.E."/>
        </authorList>
    </citation>
    <scope>NUCLEOTIDE SEQUENCE [LARGE SCALE GENOMIC DNA]</scope>
    <source>
        <strain evidence="9 10">DSM 19078</strain>
    </source>
</reference>
<dbReference type="InterPro" id="IPR050280">
    <property type="entry name" value="OMP_Chaperone_SurA"/>
</dbReference>
<dbReference type="PROSITE" id="PS50198">
    <property type="entry name" value="PPIC_PPIASE_2"/>
    <property type="match status" value="2"/>
</dbReference>
<dbReference type="RefSeq" id="WP_150094913.1">
    <property type="nucleotide sequence ID" value="NZ_JBFUOH010000028.1"/>
</dbReference>
<comment type="domain">
    <text evidence="7">The PPIase activity resides only in the second parvulin domain. The N-terminal region and the C-terminal tail are necessary and sufficient for the chaperone activity of SurA. The PPIase activity is dispensable for SurA to function as a chaperone. The N-terminal region and the C-terminal tail are also required for porin recognition.</text>
</comment>
<comment type="catalytic activity">
    <reaction evidence="7">
        <text>[protein]-peptidylproline (omega=180) = [protein]-peptidylproline (omega=0)</text>
        <dbReference type="Rhea" id="RHEA:16237"/>
        <dbReference type="Rhea" id="RHEA-COMP:10747"/>
        <dbReference type="Rhea" id="RHEA-COMP:10748"/>
        <dbReference type="ChEBI" id="CHEBI:83833"/>
        <dbReference type="ChEBI" id="CHEBI:83834"/>
        <dbReference type="EC" id="5.2.1.8"/>
    </reaction>
</comment>
<feature type="domain" description="PpiC" evidence="8">
    <location>
        <begin position="304"/>
        <end position="403"/>
    </location>
</feature>
<evidence type="ECO:0000313" key="9">
    <source>
        <dbReference type="EMBL" id="KAA6181878.1"/>
    </source>
</evidence>
<dbReference type="SUPFAM" id="SSF109998">
    <property type="entry name" value="Triger factor/SurA peptide-binding domain-like"/>
    <property type="match status" value="1"/>
</dbReference>
<keyword evidence="1 7" id="KW-0732">Signal</keyword>
<keyword evidence="6 7" id="KW-0413">Isomerase</keyword>
<keyword evidence="5 7" id="KW-0143">Chaperone</keyword>
<evidence type="ECO:0000256" key="1">
    <source>
        <dbReference type="ARBA" id="ARBA00022729"/>
    </source>
</evidence>
<keyword evidence="4 7" id="KW-0697">Rotamase</keyword>
<dbReference type="InterPro" id="IPR023034">
    <property type="entry name" value="PPIase_SurA"/>
</dbReference>
<dbReference type="GO" id="GO:0003755">
    <property type="term" value="F:peptidyl-prolyl cis-trans isomerase activity"/>
    <property type="evidence" value="ECO:0007669"/>
    <property type="project" value="UniProtKB-UniRule"/>
</dbReference>
<dbReference type="PANTHER" id="PTHR47637:SF1">
    <property type="entry name" value="CHAPERONE SURA"/>
    <property type="match status" value="1"/>
</dbReference>
<evidence type="ECO:0000256" key="6">
    <source>
        <dbReference type="ARBA" id="ARBA00023235"/>
    </source>
</evidence>
<sequence length="454" mass="50322">MAIRPTSRRRRPLQPAPLPRLLTRLLPLLLLAPALWLPGAGMAQIQPLDRIVAVVNDDVIVQSELEDEIALLLPELQARGAAIPSPEMLEEQVLERLILKRLQVQRAAQLGIEVDETTLTAAMTNIAARNGLSLEQLRDTLEAGGVSFDDFREDTRMQILTSRLQQQEVIKNIRVSDAEVDRFMEQEGDSLIERRAVRLQHLLVALPDDPSEAQVDAARRTSEGLLGRIRGGESFADVAAAHSDGRRAQEGGDLGWFPMAEVPSLALEPAQSLARGAVSEPIRSPSGFHLIRIADIESDAPEPVSQTHARHILIRTSEVVSDTDAQRRLQQLRLRILGGDDFSTLARAHSDDTGSALKGGDLGWVSPGDTVPEFEEEMDKLAPNALSQPFQSPFGWHLVQVLERRQQDTADSLLRLKAEEVLRERKGEEATEAWLQQLRDEAYVELRLDDASAY</sequence>
<gene>
    <name evidence="7" type="primary">surA</name>
    <name evidence="9" type="ORF">F2Q65_18700</name>
</gene>
<keyword evidence="3 7" id="KW-0574">Periplasm</keyword>
<evidence type="ECO:0000256" key="3">
    <source>
        <dbReference type="ARBA" id="ARBA00022764"/>
    </source>
</evidence>
<dbReference type="Proteomes" id="UP000322981">
    <property type="component" value="Unassembled WGS sequence"/>
</dbReference>
<comment type="function">
    <text evidence="7">Chaperone involved in the correct folding and assembly of outer membrane proteins. Recognizes specific patterns of aromatic residues and the orientation of their side chains, which are found more frequently in integral outer membrane proteins. May act in both early periplasmic and late outer membrane-associated steps of protein maturation.</text>
</comment>
<dbReference type="Pfam" id="PF13616">
    <property type="entry name" value="Rotamase_3"/>
    <property type="match status" value="1"/>
</dbReference>
<dbReference type="InterPro" id="IPR000297">
    <property type="entry name" value="PPIase_PpiC"/>
</dbReference>
<dbReference type="OrthoDB" id="14196at2"/>
<accession>A0A5M8FAK8</accession>
<comment type="caution">
    <text evidence="9">The sequence shown here is derived from an EMBL/GenBank/DDBJ whole genome shotgun (WGS) entry which is preliminary data.</text>
</comment>
<dbReference type="InterPro" id="IPR023058">
    <property type="entry name" value="PPIase_PpiC_CS"/>
</dbReference>
<dbReference type="EMBL" id="VWXX01000058">
    <property type="protein sequence ID" value="KAA6181878.1"/>
    <property type="molecule type" value="Genomic_DNA"/>
</dbReference>
<evidence type="ECO:0000256" key="4">
    <source>
        <dbReference type="ARBA" id="ARBA00023110"/>
    </source>
</evidence>
<evidence type="ECO:0000259" key="8">
    <source>
        <dbReference type="PROSITE" id="PS50198"/>
    </source>
</evidence>
<dbReference type="Pfam" id="PF00639">
    <property type="entry name" value="Rotamase"/>
    <property type="match status" value="1"/>
</dbReference>
<evidence type="ECO:0000256" key="2">
    <source>
        <dbReference type="ARBA" id="ARBA00022737"/>
    </source>
</evidence>
<dbReference type="HAMAP" id="MF_01183">
    <property type="entry name" value="Chaperone_SurA"/>
    <property type="match status" value="1"/>
</dbReference>
<dbReference type="Gene3D" id="3.10.50.40">
    <property type="match status" value="2"/>
</dbReference>
<evidence type="ECO:0000313" key="10">
    <source>
        <dbReference type="Proteomes" id="UP000322981"/>
    </source>
</evidence>
<dbReference type="GO" id="GO:0050821">
    <property type="term" value="P:protein stabilization"/>
    <property type="evidence" value="ECO:0007669"/>
    <property type="project" value="InterPro"/>
</dbReference>
<keyword evidence="2 7" id="KW-0677">Repeat</keyword>
<evidence type="ECO:0000256" key="7">
    <source>
        <dbReference type="HAMAP-Rule" id="MF_01183"/>
    </source>
</evidence>
<dbReference type="GO" id="GO:0006457">
    <property type="term" value="P:protein folding"/>
    <property type="evidence" value="ECO:0007669"/>
    <property type="project" value="UniProtKB-UniRule"/>
</dbReference>
<protein>
    <recommendedName>
        <fullName evidence="7">Chaperone SurA</fullName>
    </recommendedName>
    <alternativeName>
        <fullName evidence="7">Peptidyl-prolyl cis-trans isomerase SurA</fullName>
        <shortName evidence="7">PPIase SurA</shortName>
        <ecNumber evidence="7">5.2.1.8</ecNumber>
    </alternativeName>
    <alternativeName>
        <fullName evidence="7">Rotamase SurA</fullName>
    </alternativeName>
</protein>
<dbReference type="AlphaFoldDB" id="A0A5M8FAK8"/>
<dbReference type="PROSITE" id="PS01096">
    <property type="entry name" value="PPIC_PPIASE_1"/>
    <property type="match status" value="1"/>
</dbReference>
<dbReference type="InterPro" id="IPR015391">
    <property type="entry name" value="SurA_N"/>
</dbReference>
<proteinExistence type="inferred from homology"/>
<dbReference type="Gene3D" id="1.10.4030.10">
    <property type="entry name" value="Porin chaperone SurA, peptide-binding domain"/>
    <property type="match status" value="1"/>
</dbReference>
<dbReference type="PANTHER" id="PTHR47637">
    <property type="entry name" value="CHAPERONE SURA"/>
    <property type="match status" value="1"/>
</dbReference>
<evidence type="ECO:0000256" key="5">
    <source>
        <dbReference type="ARBA" id="ARBA00023186"/>
    </source>
</evidence>
<name>A0A5M8FAK8_9GAMM</name>
<dbReference type="Pfam" id="PF09312">
    <property type="entry name" value="SurA_N"/>
    <property type="match status" value="1"/>
</dbReference>
<keyword evidence="10" id="KW-1185">Reference proteome</keyword>